<dbReference type="CDD" id="cd00143">
    <property type="entry name" value="PP2Cc"/>
    <property type="match status" value="1"/>
</dbReference>
<gene>
    <name evidence="2" type="ORF">A11A3_09907</name>
</gene>
<reference evidence="2 3" key="1">
    <citation type="journal article" date="2012" name="J. Bacteriol.">
        <title>Genome Sequence of the Alkane-Degrading Bacterium Alcanivorax hongdengensis Type Strain A-11-3.</title>
        <authorList>
            <person name="Lai Q."/>
            <person name="Shao Z."/>
        </authorList>
    </citation>
    <scope>NUCLEOTIDE SEQUENCE [LARGE SCALE GENOMIC DNA]</scope>
    <source>
        <strain evidence="2 3">A-11-3</strain>
    </source>
</reference>
<dbReference type="Gene3D" id="3.60.40.10">
    <property type="entry name" value="PPM-type phosphatase domain"/>
    <property type="match status" value="1"/>
</dbReference>
<comment type="caution">
    <text evidence="2">The sequence shown here is derived from an EMBL/GenBank/DDBJ whole genome shotgun (WGS) entry which is preliminary data.</text>
</comment>
<dbReference type="InterPro" id="IPR001932">
    <property type="entry name" value="PPM-type_phosphatase-like_dom"/>
</dbReference>
<dbReference type="PATRIC" id="fig|1177179.3.peg.1971"/>
<keyword evidence="3" id="KW-1185">Reference proteome</keyword>
<accession>L0WAU2</accession>
<sequence length="243" mass="26281">MSGWHGQGRSHAGRRVRNEDSFVCRDQDGLWAVIDGMGGHDAGALAADMIRDALCGVMLGGALGHRVLAVERALQTVNYAIRHHAALHLAGRTMGATVAVLLIQGEEAACLWAGDARLYRLHADHIDMLSRDHSPVQALVDAGELTEQQAMDHPRGHVIWRAVGAAESLEVAQCRFALEPAVRFLLTTDGVHGKLDRAALLAISQRHQPGALLREALARGSRDNVTALLVRRGHEPREGLALR</sequence>
<dbReference type="RefSeq" id="WP_008929159.1">
    <property type="nucleotide sequence ID" value="NZ_AMRJ01000014.1"/>
</dbReference>
<organism evidence="2 3">
    <name type="scientific">Alcanivorax hongdengensis A-11-3</name>
    <dbReference type="NCBI Taxonomy" id="1177179"/>
    <lineage>
        <taxon>Bacteria</taxon>
        <taxon>Pseudomonadati</taxon>
        <taxon>Pseudomonadota</taxon>
        <taxon>Gammaproteobacteria</taxon>
        <taxon>Oceanospirillales</taxon>
        <taxon>Alcanivoracaceae</taxon>
        <taxon>Alcanivorax</taxon>
    </lineage>
</organism>
<feature type="domain" description="PPM-type phosphatase" evidence="1">
    <location>
        <begin position="1"/>
        <end position="232"/>
    </location>
</feature>
<evidence type="ECO:0000313" key="3">
    <source>
        <dbReference type="Proteomes" id="UP000010164"/>
    </source>
</evidence>
<evidence type="ECO:0000313" key="2">
    <source>
        <dbReference type="EMBL" id="EKF74124.1"/>
    </source>
</evidence>
<dbReference type="InterPro" id="IPR036457">
    <property type="entry name" value="PPM-type-like_dom_sf"/>
</dbReference>
<dbReference type="SMART" id="SM00332">
    <property type="entry name" value="PP2Cc"/>
    <property type="match status" value="1"/>
</dbReference>
<dbReference type="SUPFAM" id="SSF81606">
    <property type="entry name" value="PP2C-like"/>
    <property type="match status" value="1"/>
</dbReference>
<dbReference type="OrthoDB" id="9801841at2"/>
<dbReference type="SMART" id="SM00331">
    <property type="entry name" value="PP2C_SIG"/>
    <property type="match status" value="1"/>
</dbReference>
<dbReference type="Proteomes" id="UP000010164">
    <property type="component" value="Unassembled WGS sequence"/>
</dbReference>
<protein>
    <submittedName>
        <fullName evidence="2">Protein phosphatase 2C domain-containing protein</fullName>
    </submittedName>
</protein>
<dbReference type="AlphaFoldDB" id="L0WAU2"/>
<evidence type="ECO:0000259" key="1">
    <source>
        <dbReference type="PROSITE" id="PS51746"/>
    </source>
</evidence>
<name>L0WAU2_9GAMM</name>
<dbReference type="PROSITE" id="PS51746">
    <property type="entry name" value="PPM_2"/>
    <property type="match status" value="1"/>
</dbReference>
<proteinExistence type="predicted"/>
<dbReference type="EMBL" id="AMRJ01000014">
    <property type="protein sequence ID" value="EKF74124.1"/>
    <property type="molecule type" value="Genomic_DNA"/>
</dbReference>
<dbReference type="STRING" id="1177179.A11A3_09907"/>
<dbReference type="eggNOG" id="COG0631">
    <property type="taxonomic scope" value="Bacteria"/>
</dbReference>
<dbReference type="Pfam" id="PF13672">
    <property type="entry name" value="PP2C_2"/>
    <property type="match status" value="1"/>
</dbReference>